<sequence length="99" mass="10879">MYSNALDLYATCDLTFLDVLAQYDSNSAEWSILETNLSQPELVSVFWTPMIFQIGTDDLSHAVKPYIVNRGTETVGVLASSMAKISLAYAAPLMTFTCS</sequence>
<keyword evidence="2" id="KW-1185">Reference proteome</keyword>
<name>A0A0C3LU83_9AGAM</name>
<gene>
    <name evidence="1" type="ORF">M407DRAFT_244249</name>
</gene>
<evidence type="ECO:0000313" key="2">
    <source>
        <dbReference type="Proteomes" id="UP000054248"/>
    </source>
</evidence>
<reference evidence="2" key="2">
    <citation type="submission" date="2015-01" db="EMBL/GenBank/DDBJ databases">
        <title>Evolutionary Origins and Diversification of the Mycorrhizal Mutualists.</title>
        <authorList>
            <consortium name="DOE Joint Genome Institute"/>
            <consortium name="Mycorrhizal Genomics Consortium"/>
            <person name="Kohler A."/>
            <person name="Kuo A."/>
            <person name="Nagy L.G."/>
            <person name="Floudas D."/>
            <person name="Copeland A."/>
            <person name="Barry K.W."/>
            <person name="Cichocki N."/>
            <person name="Veneault-Fourrey C."/>
            <person name="LaButti K."/>
            <person name="Lindquist E.A."/>
            <person name="Lipzen A."/>
            <person name="Lundell T."/>
            <person name="Morin E."/>
            <person name="Murat C."/>
            <person name="Riley R."/>
            <person name="Ohm R."/>
            <person name="Sun H."/>
            <person name="Tunlid A."/>
            <person name="Henrissat B."/>
            <person name="Grigoriev I.V."/>
            <person name="Hibbett D.S."/>
            <person name="Martin F."/>
        </authorList>
    </citation>
    <scope>NUCLEOTIDE SEQUENCE [LARGE SCALE GENOMIC DNA]</scope>
    <source>
        <strain evidence="2">MUT 4182</strain>
    </source>
</reference>
<dbReference type="AlphaFoldDB" id="A0A0C3LU83"/>
<dbReference type="EMBL" id="KN823051">
    <property type="protein sequence ID" value="KIO24947.1"/>
    <property type="molecule type" value="Genomic_DNA"/>
</dbReference>
<organism evidence="1 2">
    <name type="scientific">Tulasnella calospora MUT 4182</name>
    <dbReference type="NCBI Taxonomy" id="1051891"/>
    <lineage>
        <taxon>Eukaryota</taxon>
        <taxon>Fungi</taxon>
        <taxon>Dikarya</taxon>
        <taxon>Basidiomycota</taxon>
        <taxon>Agaricomycotina</taxon>
        <taxon>Agaricomycetes</taxon>
        <taxon>Cantharellales</taxon>
        <taxon>Tulasnellaceae</taxon>
        <taxon>Tulasnella</taxon>
    </lineage>
</organism>
<dbReference type="OrthoDB" id="3357029at2759"/>
<accession>A0A0C3LU83</accession>
<protein>
    <submittedName>
        <fullName evidence="1">Uncharacterized protein</fullName>
    </submittedName>
</protein>
<proteinExistence type="predicted"/>
<dbReference type="HOGENOM" id="CLU_2322059_0_0_1"/>
<reference evidence="1 2" key="1">
    <citation type="submission" date="2014-04" db="EMBL/GenBank/DDBJ databases">
        <authorList>
            <consortium name="DOE Joint Genome Institute"/>
            <person name="Kuo A."/>
            <person name="Girlanda M."/>
            <person name="Perotto S."/>
            <person name="Kohler A."/>
            <person name="Nagy L.G."/>
            <person name="Floudas D."/>
            <person name="Copeland A."/>
            <person name="Barry K.W."/>
            <person name="Cichocki N."/>
            <person name="Veneault-Fourrey C."/>
            <person name="LaButti K."/>
            <person name="Lindquist E.A."/>
            <person name="Lipzen A."/>
            <person name="Lundell T."/>
            <person name="Morin E."/>
            <person name="Murat C."/>
            <person name="Sun H."/>
            <person name="Tunlid A."/>
            <person name="Henrissat B."/>
            <person name="Grigoriev I.V."/>
            <person name="Hibbett D.S."/>
            <person name="Martin F."/>
            <person name="Nordberg H.P."/>
            <person name="Cantor M.N."/>
            <person name="Hua S.X."/>
        </authorList>
    </citation>
    <scope>NUCLEOTIDE SEQUENCE [LARGE SCALE GENOMIC DNA]</scope>
    <source>
        <strain evidence="1 2">MUT 4182</strain>
    </source>
</reference>
<dbReference type="Proteomes" id="UP000054248">
    <property type="component" value="Unassembled WGS sequence"/>
</dbReference>
<evidence type="ECO:0000313" key="1">
    <source>
        <dbReference type="EMBL" id="KIO24947.1"/>
    </source>
</evidence>